<keyword evidence="12" id="KW-0413">Isomerase</keyword>
<dbReference type="Ensembl" id="ENSPPYT00000051418.1">
    <property type="protein sequence ID" value="ENSPPYP00000041964.1"/>
    <property type="gene ID" value="ENSPPYG00000030764.1"/>
</dbReference>
<keyword evidence="8" id="KW-0744">Spermatogenesis</keyword>
<comment type="catalytic activity">
    <reaction evidence="12">
        <text>[protein]-peptidylproline (omega=180) = [protein]-peptidylproline (omega=0)</text>
        <dbReference type="Rhea" id="RHEA:16237"/>
        <dbReference type="Rhea" id="RHEA-COMP:10747"/>
        <dbReference type="Rhea" id="RHEA-COMP:10748"/>
        <dbReference type="ChEBI" id="CHEBI:83833"/>
        <dbReference type="ChEBI" id="CHEBI:83834"/>
        <dbReference type="EC" id="5.2.1.8"/>
    </reaction>
</comment>
<evidence type="ECO:0000256" key="12">
    <source>
        <dbReference type="PROSITE-ProRule" id="PRU00277"/>
    </source>
</evidence>
<dbReference type="SUPFAM" id="SSF48452">
    <property type="entry name" value="TPR-like"/>
    <property type="match status" value="1"/>
</dbReference>
<dbReference type="GO" id="GO:0007283">
    <property type="term" value="P:spermatogenesis"/>
    <property type="evidence" value="ECO:0007669"/>
    <property type="project" value="UniProtKB-KW"/>
</dbReference>
<keyword evidence="6" id="KW-0221">Differentiation</keyword>
<feature type="domain" description="PPIase FKBP-type" evidence="13">
    <location>
        <begin position="181"/>
        <end position="270"/>
    </location>
</feature>
<dbReference type="GeneTree" id="ENSGT00940000158514"/>
<dbReference type="InterPro" id="IPR001179">
    <property type="entry name" value="PPIase_FKBP_dom"/>
</dbReference>
<comment type="similarity">
    <text evidence="3">Belongs to the FKBP6 family.</text>
</comment>
<evidence type="ECO:0000256" key="6">
    <source>
        <dbReference type="ARBA" id="ARBA00022782"/>
    </source>
</evidence>
<dbReference type="InterPro" id="IPR046357">
    <property type="entry name" value="PPIase_dom_sf"/>
</dbReference>
<dbReference type="SMART" id="SM00028">
    <property type="entry name" value="TPR"/>
    <property type="match status" value="3"/>
</dbReference>
<keyword evidence="5" id="KW-0677">Repeat</keyword>
<dbReference type="Gene3D" id="3.10.50.40">
    <property type="match status" value="1"/>
</dbReference>
<reference evidence="14 15" key="1">
    <citation type="submission" date="2008-02" db="EMBL/GenBank/DDBJ databases">
        <title>A 6x draft sequence assembly of the Pongo pygmaeus abelii genome.</title>
        <authorList>
            <person name="Wilson R.K."/>
            <person name="Mardis E."/>
        </authorList>
    </citation>
    <scope>NUCLEOTIDE SEQUENCE [LARGE SCALE GENOMIC DNA]</scope>
</reference>
<dbReference type="Gene3D" id="1.25.40.10">
    <property type="entry name" value="Tetratricopeptide repeat domain"/>
    <property type="match status" value="1"/>
</dbReference>
<dbReference type="EC" id="5.2.1.8" evidence="12"/>
<dbReference type="InterPro" id="IPR042282">
    <property type="entry name" value="FKBP6/shu"/>
</dbReference>
<dbReference type="FunFam" id="3.10.50.40:FF:000030">
    <property type="entry name" value="Peptidylprolyl isomerase"/>
    <property type="match status" value="1"/>
</dbReference>
<evidence type="ECO:0000256" key="3">
    <source>
        <dbReference type="ARBA" id="ARBA00009648"/>
    </source>
</evidence>
<keyword evidence="9" id="KW-0943">RNA-mediated gene silencing</keyword>
<keyword evidence="15" id="KW-1185">Reference proteome</keyword>
<evidence type="ECO:0000313" key="15">
    <source>
        <dbReference type="Proteomes" id="UP000001595"/>
    </source>
</evidence>
<dbReference type="GO" id="GO:0005737">
    <property type="term" value="C:cytoplasm"/>
    <property type="evidence" value="ECO:0007669"/>
    <property type="project" value="UniProtKB-SubCell"/>
</dbReference>
<dbReference type="AlphaFoldDB" id="A0A8I5TZR3"/>
<keyword evidence="4" id="KW-0963">Cytoplasm</keyword>
<dbReference type="GO" id="GO:0051879">
    <property type="term" value="F:Hsp90 protein binding"/>
    <property type="evidence" value="ECO:0007669"/>
    <property type="project" value="TreeGrafter"/>
</dbReference>
<dbReference type="GO" id="GO:0005634">
    <property type="term" value="C:nucleus"/>
    <property type="evidence" value="ECO:0007669"/>
    <property type="project" value="UniProtKB-SubCell"/>
</dbReference>
<accession>A0A8I5TZR3</accession>
<dbReference type="InterPro" id="IPR019734">
    <property type="entry name" value="TPR_rpt"/>
</dbReference>
<evidence type="ECO:0000256" key="4">
    <source>
        <dbReference type="ARBA" id="ARBA00022490"/>
    </source>
</evidence>
<evidence type="ECO:0000256" key="11">
    <source>
        <dbReference type="ARBA" id="ARBA00023254"/>
    </source>
</evidence>
<evidence type="ECO:0000256" key="9">
    <source>
        <dbReference type="ARBA" id="ARBA00023158"/>
    </source>
</evidence>
<dbReference type="GO" id="GO:0034587">
    <property type="term" value="P:piRNA processing"/>
    <property type="evidence" value="ECO:0007669"/>
    <property type="project" value="TreeGrafter"/>
</dbReference>
<evidence type="ECO:0000256" key="1">
    <source>
        <dbReference type="ARBA" id="ARBA00004123"/>
    </source>
</evidence>
<evidence type="ECO:0000256" key="8">
    <source>
        <dbReference type="ARBA" id="ARBA00022871"/>
    </source>
</evidence>
<evidence type="ECO:0000259" key="13">
    <source>
        <dbReference type="PROSITE" id="PS50059"/>
    </source>
</evidence>
<dbReference type="GO" id="GO:0030154">
    <property type="term" value="P:cell differentiation"/>
    <property type="evidence" value="ECO:0007669"/>
    <property type="project" value="UniProtKB-KW"/>
</dbReference>
<dbReference type="PANTHER" id="PTHR46674:SF1">
    <property type="entry name" value="INACTIVE PEPTIDYL-PROLYL CIS-TRANS ISOMERASE FKBP6"/>
    <property type="match status" value="1"/>
</dbReference>
<evidence type="ECO:0000256" key="5">
    <source>
        <dbReference type="ARBA" id="ARBA00022737"/>
    </source>
</evidence>
<keyword evidence="12" id="KW-0697">Rotamase</keyword>
<dbReference type="OMA" id="RGTKFEF"/>
<organism evidence="14 15">
    <name type="scientific">Pongo abelii</name>
    <name type="common">Sumatran orangutan</name>
    <name type="synonym">Pongo pygmaeus abelii</name>
    <dbReference type="NCBI Taxonomy" id="9601"/>
    <lineage>
        <taxon>Eukaryota</taxon>
        <taxon>Metazoa</taxon>
        <taxon>Chordata</taxon>
        <taxon>Craniata</taxon>
        <taxon>Vertebrata</taxon>
        <taxon>Euteleostomi</taxon>
        <taxon>Mammalia</taxon>
        <taxon>Eutheria</taxon>
        <taxon>Euarchontoglires</taxon>
        <taxon>Primates</taxon>
        <taxon>Haplorrhini</taxon>
        <taxon>Catarrhini</taxon>
        <taxon>Hominidae</taxon>
        <taxon>Pongo</taxon>
    </lineage>
</organism>
<name>A0A8I5TZR3_PONAB</name>
<proteinExistence type="inferred from homology"/>
<evidence type="ECO:0000256" key="2">
    <source>
        <dbReference type="ARBA" id="ARBA00004496"/>
    </source>
</evidence>
<sequence>MLCVLVRCPIIPRALPLRTQPRAPASAPSCPARSNYVPHLTPHVRAPSCPPRSGYMPRLALPHVPHHALRAPITCRHLTPLHVPNVPCVVPLRVLSCFVRFHYGSHLAPHRVASVVPELARARAVGGGWKETMSASSWPQNGMPPSSLYERLSQRMLDISGDRGVLKDVIREGGGDLVAPDASVLVKYSGYLEHMDRPFDSNYFRKTPRLMKLGEDITLWGMELGLLSMRRGELARFLFKPNYAYGTLGCPPLIPPNTTVLFEIELLDFLDSAESDKFCALSAEQQDQFPLQKVLKVAATEREFGNYLFRQNRFYDAKVRYKRALLLLRRRSAPPEEQHLVEAAKLPVLLNLSFTYLKLDRPTIALRYGEQALVIDQKNAKALFRCGQACLLLTEYQKARDFLVRAQKEQPFNHDINNELKKLASCYRDYVDKEKEMWHRMFAPCGDGSTAGES</sequence>
<evidence type="ECO:0000313" key="14">
    <source>
        <dbReference type="Ensembl" id="ENSPPYP00000041964.1"/>
    </source>
</evidence>
<gene>
    <name evidence="14" type="primary">FKBP6</name>
</gene>
<dbReference type="GO" id="GO:0003755">
    <property type="term" value="F:peptidyl-prolyl cis-trans isomerase activity"/>
    <property type="evidence" value="ECO:0007669"/>
    <property type="project" value="UniProtKB-KW"/>
</dbReference>
<evidence type="ECO:0000256" key="10">
    <source>
        <dbReference type="ARBA" id="ARBA00023242"/>
    </source>
</evidence>
<protein>
    <recommendedName>
        <fullName evidence="12">peptidylprolyl isomerase</fullName>
        <ecNumber evidence="12">5.2.1.8</ecNumber>
    </recommendedName>
</protein>
<dbReference type="PROSITE" id="PS50059">
    <property type="entry name" value="FKBP_PPIASE"/>
    <property type="match status" value="1"/>
</dbReference>
<evidence type="ECO:0000256" key="7">
    <source>
        <dbReference type="ARBA" id="ARBA00022803"/>
    </source>
</evidence>
<comment type="subcellular location">
    <subcellularLocation>
        <location evidence="2">Cytoplasm</location>
    </subcellularLocation>
    <subcellularLocation>
        <location evidence="1">Nucleus</location>
    </subcellularLocation>
</comment>
<dbReference type="Pfam" id="PF00254">
    <property type="entry name" value="FKBP_C"/>
    <property type="match status" value="1"/>
</dbReference>
<dbReference type="Proteomes" id="UP000001595">
    <property type="component" value="Chromosome 7"/>
</dbReference>
<keyword evidence="11" id="KW-0469">Meiosis</keyword>
<dbReference type="InterPro" id="IPR011990">
    <property type="entry name" value="TPR-like_helical_dom_sf"/>
</dbReference>
<reference evidence="14" key="3">
    <citation type="submission" date="2025-09" db="UniProtKB">
        <authorList>
            <consortium name="Ensembl"/>
        </authorList>
    </citation>
    <scope>IDENTIFICATION</scope>
</reference>
<dbReference type="SUPFAM" id="SSF54534">
    <property type="entry name" value="FKBP-like"/>
    <property type="match status" value="1"/>
</dbReference>
<dbReference type="FunFam" id="1.25.40.10:FF:000160">
    <property type="entry name" value="Peptidylprolyl isomerase"/>
    <property type="match status" value="1"/>
</dbReference>
<keyword evidence="10" id="KW-0539">Nucleus</keyword>
<dbReference type="PANTHER" id="PTHR46674">
    <property type="entry name" value="INACTIVE PEPTIDYL-PROLYL CIS-TRANS ISOMERASE FKBP6"/>
    <property type="match status" value="1"/>
</dbReference>
<keyword evidence="7" id="KW-0802">TPR repeat</keyword>
<dbReference type="GO" id="GO:0051321">
    <property type="term" value="P:meiotic cell cycle"/>
    <property type="evidence" value="ECO:0007669"/>
    <property type="project" value="UniProtKB-KW"/>
</dbReference>
<reference evidence="14" key="2">
    <citation type="submission" date="2025-08" db="UniProtKB">
        <authorList>
            <consortium name="Ensembl"/>
        </authorList>
    </citation>
    <scope>IDENTIFICATION</scope>
</reference>